<dbReference type="SUPFAM" id="SSF54373">
    <property type="entry name" value="FAD-linked reductases, C-terminal domain"/>
    <property type="match status" value="1"/>
</dbReference>
<feature type="region of interest" description="Disordered" evidence="1">
    <location>
        <begin position="369"/>
        <end position="482"/>
    </location>
</feature>
<evidence type="ECO:0000313" key="4">
    <source>
        <dbReference type="Proteomes" id="UP000291116"/>
    </source>
</evidence>
<feature type="domain" description="Amine oxidase" evidence="2">
    <location>
        <begin position="555"/>
        <end position="780"/>
    </location>
</feature>
<sequence length="1085" mass="119639">MAKPSPLQPETGTLSLSPPSPRGKKRPRGWGKQPAGIETGSELASGKQEKQHRHPERQQIQHQQKQQRPNLRAQRIIVLGAGISGLACARELKQRGYEVLVVEARSRVGGRLKGEVLELGADYPVTLPELSATRTKTKRKRKTEGSSASKARTKQRKTTGDGNDSRDSNKENHTATTRKHPIDVGGALIHGIENNPIHQITSQMGVPIHSVSEYCLLTDENGWPFDPKTDERTSNFFNDCLDVTFARAKLQRDSGESFGSLFERVCREKTGTVAYGSKQKQKQKQKQKNSNWETPLLKWHRSNLELPSGASFYDLGTTWNEDEPYGFDGVHAAVEPSWNLVTDHLSEGLSILRCSPVTDVRIVLPNGTTPLKLAEPTKPPALVGESQSRNGERTKNLSKPESSEATTLSTSKATEEEKNELPEQTKSKSQQQKKHETRQRPPQKPQRQVHKRNPKRSTNFLDSTVPARRLSRRQRNVDANVRRSARATKGIITRLEFDHGWDESQARKKQKKRSSNNDAGDHGKVKRKAAILTEAENDKQRIPNGEAKAAEEKVVKYDPSSTVQVTLRDGTVLEADAVVCTLPLGVLKLPPSDPCHVRFVPPLSPTKTKAIQNLGCGLLNKCAISFPSVFWQDSDFLGQARSEYSYLVLNAANYTQKPVLIFMYGGDFARVVEDWTDRQIVEDCLEVLKKMCVGSRAERQIPPPVDYCVTRWGKEEYSRMAFTCVPPGVDGAASLAAISEPIPDPVLPQKPLVLFAGEHSTPYHPSTMHGAFLSGIREAYRFDLYMEPVLNNHLGFDEKIHVYKHTFATRRVYKKKRSASGNRDKAAEATTSAESAEPNHNGGHSHSRRRGFSGMTLRSRLSGPSVLGPTPEAAASRTTTSPPKKTRRSTSVGLSSPTASGTRRSQRSLASTPALFRETETNHKNGTTNGKSNDKAASEQENRTLLRALESYGSGSFCESLLSSHILPVYSSKKNQRRRSSSSSAKKIKAAWKRLAAVRGDSTGTDDAGNATNDQLLQSWKAQHIVRDNSYTDFARIAMGAAAEAAVSSAGNALGPLSNAAASTNKAGGPRRSQRGSAKRREFSY</sequence>
<dbReference type="Proteomes" id="UP000291116">
    <property type="component" value="Unassembled WGS sequence"/>
</dbReference>
<dbReference type="AlphaFoldDB" id="A0A448YWI9"/>
<gene>
    <name evidence="3" type="ORF">PSNMU_V1.4_AUG-EV-PASAV3_0007610</name>
</gene>
<dbReference type="InterPro" id="IPR002937">
    <property type="entry name" value="Amino_oxidase"/>
</dbReference>
<dbReference type="Pfam" id="PF01593">
    <property type="entry name" value="Amino_oxidase"/>
    <property type="match status" value="1"/>
</dbReference>
<protein>
    <recommendedName>
        <fullName evidence="2">Amine oxidase domain-containing protein</fullName>
    </recommendedName>
</protein>
<feature type="compositionally biased region" description="Low complexity" evidence="1">
    <location>
        <begin position="58"/>
        <end position="68"/>
    </location>
</feature>
<feature type="region of interest" description="Disordered" evidence="1">
    <location>
        <begin position="1054"/>
        <end position="1085"/>
    </location>
</feature>
<reference evidence="3 4" key="1">
    <citation type="submission" date="2019-01" db="EMBL/GenBank/DDBJ databases">
        <authorList>
            <person name="Ferrante I. M."/>
        </authorList>
    </citation>
    <scope>NUCLEOTIDE SEQUENCE [LARGE SCALE GENOMIC DNA]</scope>
    <source>
        <strain evidence="3 4">B856</strain>
    </source>
</reference>
<keyword evidence="4" id="KW-1185">Reference proteome</keyword>
<feature type="region of interest" description="Disordered" evidence="1">
    <location>
        <begin position="502"/>
        <end position="550"/>
    </location>
</feature>
<dbReference type="Gene3D" id="3.50.50.60">
    <property type="entry name" value="FAD/NAD(P)-binding domain"/>
    <property type="match status" value="2"/>
</dbReference>
<feature type="compositionally biased region" description="Polar residues" evidence="1">
    <location>
        <begin position="397"/>
        <end position="412"/>
    </location>
</feature>
<feature type="region of interest" description="Disordered" evidence="1">
    <location>
        <begin position="1"/>
        <end position="70"/>
    </location>
</feature>
<dbReference type="PRINTS" id="PR00420">
    <property type="entry name" value="RNGMNOXGNASE"/>
</dbReference>
<feature type="compositionally biased region" description="Polar residues" evidence="1">
    <location>
        <begin position="892"/>
        <end position="911"/>
    </location>
</feature>
<dbReference type="OrthoDB" id="5046242at2759"/>
<dbReference type="GO" id="GO:0016491">
    <property type="term" value="F:oxidoreductase activity"/>
    <property type="evidence" value="ECO:0007669"/>
    <property type="project" value="InterPro"/>
</dbReference>
<dbReference type="InterPro" id="IPR036188">
    <property type="entry name" value="FAD/NAD-bd_sf"/>
</dbReference>
<proteinExistence type="predicted"/>
<evidence type="ECO:0000313" key="3">
    <source>
        <dbReference type="EMBL" id="VEU34069.1"/>
    </source>
</evidence>
<evidence type="ECO:0000256" key="1">
    <source>
        <dbReference type="SAM" id="MobiDB-lite"/>
    </source>
</evidence>
<name>A0A448YWI9_9STRA</name>
<organism evidence="3 4">
    <name type="scientific">Pseudo-nitzschia multistriata</name>
    <dbReference type="NCBI Taxonomy" id="183589"/>
    <lineage>
        <taxon>Eukaryota</taxon>
        <taxon>Sar</taxon>
        <taxon>Stramenopiles</taxon>
        <taxon>Ochrophyta</taxon>
        <taxon>Bacillariophyta</taxon>
        <taxon>Bacillariophyceae</taxon>
        <taxon>Bacillariophycidae</taxon>
        <taxon>Bacillariales</taxon>
        <taxon>Bacillariaceae</taxon>
        <taxon>Pseudo-nitzschia</taxon>
    </lineage>
</organism>
<dbReference type="SUPFAM" id="SSF51905">
    <property type="entry name" value="FAD/NAD(P)-binding domain"/>
    <property type="match status" value="2"/>
</dbReference>
<dbReference type="PANTHER" id="PTHR10742">
    <property type="entry name" value="FLAVIN MONOAMINE OXIDASE"/>
    <property type="match status" value="1"/>
</dbReference>
<dbReference type="PANTHER" id="PTHR10742:SF410">
    <property type="entry name" value="LYSINE-SPECIFIC HISTONE DEMETHYLASE 2"/>
    <property type="match status" value="1"/>
</dbReference>
<dbReference type="InterPro" id="IPR050281">
    <property type="entry name" value="Flavin_monoamine_oxidase"/>
</dbReference>
<feature type="compositionally biased region" description="Basic and acidic residues" evidence="1">
    <location>
        <begin position="163"/>
        <end position="173"/>
    </location>
</feature>
<evidence type="ECO:0000259" key="2">
    <source>
        <dbReference type="Pfam" id="PF01593"/>
    </source>
</evidence>
<feature type="region of interest" description="Disordered" evidence="1">
    <location>
        <begin position="130"/>
        <end position="179"/>
    </location>
</feature>
<feature type="region of interest" description="Disordered" evidence="1">
    <location>
        <begin position="814"/>
        <end position="940"/>
    </location>
</feature>
<feature type="compositionally biased region" description="Basic and acidic residues" evidence="1">
    <location>
        <begin position="413"/>
        <end position="426"/>
    </location>
</feature>
<dbReference type="Pfam" id="PF13450">
    <property type="entry name" value="NAD_binding_8"/>
    <property type="match status" value="1"/>
</dbReference>
<accession>A0A448YWI9</accession>
<dbReference type="EMBL" id="CAACVS010000017">
    <property type="protein sequence ID" value="VEU34069.1"/>
    <property type="molecule type" value="Genomic_DNA"/>
</dbReference>